<sequence length="108" mass="12562">MAEIMINFVEAGICWYLFYRILGGKDHYWYRQMLGGILLALAITWIDKLYFYPLLRLVSVTALQIVYSYICFPGRRLGKLLCGCTYMLIALTSEHIVFRITDLLLALL</sequence>
<protein>
    <submittedName>
        <fullName evidence="2">Uncharacterized protein</fullName>
    </submittedName>
</protein>
<keyword evidence="1" id="KW-0472">Membrane</keyword>
<evidence type="ECO:0000256" key="1">
    <source>
        <dbReference type="SAM" id="Phobius"/>
    </source>
</evidence>
<dbReference type="EMBL" id="UAVW01000004">
    <property type="protein sequence ID" value="SQB10420.1"/>
    <property type="molecule type" value="Genomic_DNA"/>
</dbReference>
<dbReference type="Proteomes" id="UP000095512">
    <property type="component" value="Unassembled WGS sequence"/>
</dbReference>
<gene>
    <name evidence="2" type="ORF">ERS852480_03166</name>
    <name evidence="3" type="ORF">NCTC11224_01741</name>
</gene>
<evidence type="ECO:0000313" key="5">
    <source>
        <dbReference type="Proteomes" id="UP000251853"/>
    </source>
</evidence>
<dbReference type="Proteomes" id="UP000251853">
    <property type="component" value="Unassembled WGS sequence"/>
</dbReference>
<proteinExistence type="predicted"/>
<keyword evidence="1" id="KW-0812">Transmembrane</keyword>
<name>A0A174MMR7_9FIRM</name>
<dbReference type="RefSeq" id="WP_022202941.1">
    <property type="nucleotide sequence ID" value="NZ_CATYWZ010000022.1"/>
</dbReference>
<organism evidence="2 4">
    <name type="scientific">Enterocloster clostridioformis</name>
    <dbReference type="NCBI Taxonomy" id="1531"/>
    <lineage>
        <taxon>Bacteria</taxon>
        <taxon>Bacillati</taxon>
        <taxon>Bacillota</taxon>
        <taxon>Clostridia</taxon>
        <taxon>Lachnospirales</taxon>
        <taxon>Lachnospiraceae</taxon>
        <taxon>Enterocloster</taxon>
    </lineage>
</organism>
<accession>A0A174MMR7</accession>
<keyword evidence="5" id="KW-1185">Reference proteome</keyword>
<feature type="transmembrane region" description="Helical" evidence="1">
    <location>
        <begin position="52"/>
        <end position="70"/>
    </location>
</feature>
<feature type="transmembrane region" description="Helical" evidence="1">
    <location>
        <begin position="28"/>
        <end position="46"/>
    </location>
</feature>
<evidence type="ECO:0000313" key="3">
    <source>
        <dbReference type="EMBL" id="SQB10420.1"/>
    </source>
</evidence>
<dbReference type="EMBL" id="CZAB01000031">
    <property type="protein sequence ID" value="CUP36087.1"/>
    <property type="molecule type" value="Genomic_DNA"/>
</dbReference>
<dbReference type="AlphaFoldDB" id="A0A174MMR7"/>
<evidence type="ECO:0000313" key="4">
    <source>
        <dbReference type="Proteomes" id="UP000095512"/>
    </source>
</evidence>
<keyword evidence="1" id="KW-1133">Transmembrane helix</keyword>
<evidence type="ECO:0000313" key="2">
    <source>
        <dbReference type="EMBL" id="CUP36087.1"/>
    </source>
</evidence>
<reference evidence="2 4" key="1">
    <citation type="submission" date="2015-09" db="EMBL/GenBank/DDBJ databases">
        <authorList>
            <consortium name="Pathogen Informatics"/>
        </authorList>
    </citation>
    <scope>NUCLEOTIDE SEQUENCE [LARGE SCALE GENOMIC DNA]</scope>
    <source>
        <strain evidence="2 4">2789STDY5834865</strain>
    </source>
</reference>
<reference evidence="3 5" key="2">
    <citation type="submission" date="2018-06" db="EMBL/GenBank/DDBJ databases">
        <authorList>
            <consortium name="Pathogen Informatics"/>
            <person name="Doyle S."/>
        </authorList>
    </citation>
    <scope>NUCLEOTIDE SEQUENCE [LARGE SCALE GENOMIC DNA]</scope>
    <source>
        <strain evidence="3 5">NCTC11224</strain>
    </source>
</reference>